<evidence type="ECO:0000313" key="1">
    <source>
        <dbReference type="EMBL" id="RUT03844.1"/>
    </source>
</evidence>
<comment type="caution">
    <text evidence="1">The sequence shown here is derived from an EMBL/GenBank/DDBJ whole genome shotgun (WGS) entry which is preliminary data.</text>
</comment>
<organism evidence="1 2">
    <name type="scientific">Dulcicalothrix desertica PCC 7102</name>
    <dbReference type="NCBI Taxonomy" id="232991"/>
    <lineage>
        <taxon>Bacteria</taxon>
        <taxon>Bacillati</taxon>
        <taxon>Cyanobacteriota</taxon>
        <taxon>Cyanophyceae</taxon>
        <taxon>Nostocales</taxon>
        <taxon>Calotrichaceae</taxon>
        <taxon>Dulcicalothrix</taxon>
    </lineage>
</organism>
<dbReference type="RefSeq" id="WP_127083122.1">
    <property type="nucleotide sequence ID" value="NZ_RSCL01000012.1"/>
</dbReference>
<accession>A0A433VCM5</accession>
<dbReference type="EMBL" id="RSCL01000012">
    <property type="protein sequence ID" value="RUT03844.1"/>
    <property type="molecule type" value="Genomic_DNA"/>
</dbReference>
<proteinExistence type="predicted"/>
<dbReference type="OrthoDB" id="515054at2"/>
<dbReference type="AlphaFoldDB" id="A0A433VCM5"/>
<gene>
    <name evidence="1" type="ORF">DSM106972_047580</name>
</gene>
<reference evidence="1" key="1">
    <citation type="submission" date="2018-12" db="EMBL/GenBank/DDBJ databases">
        <authorList>
            <person name="Will S."/>
            <person name="Neumann-Schaal M."/>
            <person name="Henke P."/>
        </authorList>
    </citation>
    <scope>NUCLEOTIDE SEQUENCE</scope>
    <source>
        <strain evidence="1">PCC 7102</strain>
    </source>
</reference>
<keyword evidence="2" id="KW-1185">Reference proteome</keyword>
<dbReference type="Proteomes" id="UP000271624">
    <property type="component" value="Unassembled WGS sequence"/>
</dbReference>
<name>A0A433VCM5_9CYAN</name>
<evidence type="ECO:0000313" key="2">
    <source>
        <dbReference type="Proteomes" id="UP000271624"/>
    </source>
</evidence>
<protein>
    <submittedName>
        <fullName evidence="1">Uncharacterized protein</fullName>
    </submittedName>
</protein>
<reference evidence="1" key="2">
    <citation type="journal article" date="2019" name="Genome Biol. Evol.">
        <title>Day and night: Metabolic profiles and evolutionary relationships of six axenic non-marine cyanobacteria.</title>
        <authorList>
            <person name="Will S.E."/>
            <person name="Henke P."/>
            <person name="Boedeker C."/>
            <person name="Huang S."/>
            <person name="Brinkmann H."/>
            <person name="Rohde M."/>
            <person name="Jarek M."/>
            <person name="Friedl T."/>
            <person name="Seufert S."/>
            <person name="Schumacher M."/>
            <person name="Overmann J."/>
            <person name="Neumann-Schaal M."/>
            <person name="Petersen J."/>
        </authorList>
    </citation>
    <scope>NUCLEOTIDE SEQUENCE [LARGE SCALE GENOMIC DNA]</scope>
    <source>
        <strain evidence="1">PCC 7102</strain>
    </source>
</reference>
<sequence length="106" mass="12315">MFISCRTEDGKAHSLQINSLSSFSEFLNCYSINNYDLQINQVKYHLQKTGKCGKRDYPKITLQKDGFALPTELTLTQVSDLEYFLLEHIGNIYYLEIDSSVYQMSR</sequence>